<accession>A0A286RKU1</accession>
<dbReference type="EMBL" id="CP018477">
    <property type="protein sequence ID" value="ASV76570.1"/>
    <property type="molecule type" value="Genomic_DNA"/>
</dbReference>
<dbReference type="PROSITE" id="PS00374">
    <property type="entry name" value="MGMT"/>
    <property type="match status" value="1"/>
</dbReference>
<evidence type="ECO:0000256" key="6">
    <source>
        <dbReference type="ARBA" id="ARBA00022763"/>
    </source>
</evidence>
<keyword evidence="7" id="KW-0234">DNA repair</keyword>
<dbReference type="PANTHER" id="PTHR10815">
    <property type="entry name" value="METHYLATED-DNA--PROTEIN-CYSTEINE METHYLTRANSFERASE"/>
    <property type="match status" value="1"/>
</dbReference>
<evidence type="ECO:0000256" key="2">
    <source>
        <dbReference type="ARBA" id="ARBA00008711"/>
    </source>
</evidence>
<dbReference type="SUPFAM" id="SSF46767">
    <property type="entry name" value="Methylated DNA-protein cysteine methyltransferase, C-terminal domain"/>
    <property type="match status" value="1"/>
</dbReference>
<evidence type="ECO:0000256" key="8">
    <source>
        <dbReference type="ARBA" id="ARBA00049348"/>
    </source>
</evidence>
<dbReference type="GO" id="GO:0032259">
    <property type="term" value="P:methylation"/>
    <property type="evidence" value="ECO:0007669"/>
    <property type="project" value="UniProtKB-KW"/>
</dbReference>
<dbReference type="GO" id="GO:0006281">
    <property type="term" value="P:DNA repair"/>
    <property type="evidence" value="ECO:0007669"/>
    <property type="project" value="UniProtKB-KW"/>
</dbReference>
<evidence type="ECO:0000256" key="3">
    <source>
        <dbReference type="ARBA" id="ARBA00011918"/>
    </source>
</evidence>
<proteinExistence type="inferred from homology"/>
<evidence type="ECO:0000256" key="7">
    <source>
        <dbReference type="ARBA" id="ARBA00023204"/>
    </source>
</evidence>
<dbReference type="FunFam" id="1.10.10.10:FF:000214">
    <property type="entry name" value="Methylated-DNA--protein-cysteine methyltransferase"/>
    <property type="match status" value="1"/>
</dbReference>
<dbReference type="InterPro" id="IPR014048">
    <property type="entry name" value="MethylDNA_cys_MeTrfase_DNA-bd"/>
</dbReference>
<dbReference type="CDD" id="cd06445">
    <property type="entry name" value="ATase"/>
    <property type="match status" value="1"/>
</dbReference>
<dbReference type="Pfam" id="PF01035">
    <property type="entry name" value="DNA_binding_1"/>
    <property type="match status" value="1"/>
</dbReference>
<evidence type="ECO:0000313" key="11">
    <source>
        <dbReference type="Proteomes" id="UP000215086"/>
    </source>
</evidence>
<evidence type="ECO:0000256" key="1">
    <source>
        <dbReference type="ARBA" id="ARBA00001286"/>
    </source>
</evidence>
<evidence type="ECO:0000259" key="9">
    <source>
        <dbReference type="Pfam" id="PF01035"/>
    </source>
</evidence>
<feature type="domain" description="Methylated-DNA-[protein]-cysteine S-methyltransferase DNA binding" evidence="9">
    <location>
        <begin position="117"/>
        <end position="198"/>
    </location>
</feature>
<sequence length="209" mass="22637">MICGTLGAATTTELLEDLSSKTAELCVPVSPADCAALATFLAGLHARAVPRESPTCPAPRLYVVNPCRRPSCAAELSDLSSNRWTLIHQMTTLLAEYLAGHPVDFSDVPVDLSRCSPFTRRVLEACRSIPYGETRSYKQLAECVGEPRASRAVGQALARNPVPLIIPCHRVISTSGKLCGFTARGGTAIKARLLAWEARHRRDTQDLRP</sequence>
<comment type="catalytic activity">
    <reaction evidence="8">
        <text>a 6-O-methyl-2'-deoxyguanosine in DNA + L-cysteinyl-[protein] = S-methyl-L-cysteinyl-[protein] + a 2'-deoxyguanosine in DNA</text>
        <dbReference type="Rhea" id="RHEA:24000"/>
        <dbReference type="Rhea" id="RHEA-COMP:10131"/>
        <dbReference type="Rhea" id="RHEA-COMP:10132"/>
        <dbReference type="Rhea" id="RHEA-COMP:11367"/>
        <dbReference type="Rhea" id="RHEA-COMP:11368"/>
        <dbReference type="ChEBI" id="CHEBI:29950"/>
        <dbReference type="ChEBI" id="CHEBI:82612"/>
        <dbReference type="ChEBI" id="CHEBI:85445"/>
        <dbReference type="ChEBI" id="CHEBI:85448"/>
        <dbReference type="EC" id="2.1.1.63"/>
    </reaction>
</comment>
<keyword evidence="5 10" id="KW-0808">Transferase</keyword>
<dbReference type="EC" id="2.1.1.63" evidence="3"/>
<keyword evidence="6" id="KW-0227">DNA damage</keyword>
<dbReference type="NCBIfam" id="TIGR00589">
    <property type="entry name" value="ogt"/>
    <property type="match status" value="1"/>
</dbReference>
<dbReference type="PANTHER" id="PTHR10815:SF13">
    <property type="entry name" value="METHYLATED-DNA--PROTEIN-CYSTEINE METHYLTRANSFERASE"/>
    <property type="match status" value="1"/>
</dbReference>
<evidence type="ECO:0000256" key="4">
    <source>
        <dbReference type="ARBA" id="ARBA00022603"/>
    </source>
</evidence>
<gene>
    <name evidence="10" type="ORF">THTE_3969</name>
</gene>
<dbReference type="InterPro" id="IPR036217">
    <property type="entry name" value="MethylDNA_cys_MeTrfase_DNAb"/>
</dbReference>
<evidence type="ECO:0000256" key="5">
    <source>
        <dbReference type="ARBA" id="ARBA00022679"/>
    </source>
</evidence>
<dbReference type="Gene3D" id="1.10.10.10">
    <property type="entry name" value="Winged helix-like DNA-binding domain superfamily/Winged helix DNA-binding domain"/>
    <property type="match status" value="1"/>
</dbReference>
<dbReference type="KEGG" id="ttf:THTE_3969"/>
<dbReference type="Proteomes" id="UP000215086">
    <property type="component" value="Chromosome"/>
</dbReference>
<evidence type="ECO:0000313" key="10">
    <source>
        <dbReference type="EMBL" id="ASV76570.1"/>
    </source>
</evidence>
<dbReference type="GO" id="GO:0003908">
    <property type="term" value="F:methylated-DNA-[protein]-cysteine S-methyltransferase activity"/>
    <property type="evidence" value="ECO:0007669"/>
    <property type="project" value="UniProtKB-EC"/>
</dbReference>
<organism evidence="10 11">
    <name type="scientific">Thermogutta terrifontis</name>
    <dbReference type="NCBI Taxonomy" id="1331910"/>
    <lineage>
        <taxon>Bacteria</taxon>
        <taxon>Pseudomonadati</taxon>
        <taxon>Planctomycetota</taxon>
        <taxon>Planctomycetia</taxon>
        <taxon>Pirellulales</taxon>
        <taxon>Thermoguttaceae</taxon>
        <taxon>Thermogutta</taxon>
    </lineage>
</organism>
<comment type="catalytic activity">
    <reaction evidence="1">
        <text>a 4-O-methyl-thymidine in DNA + L-cysteinyl-[protein] = a thymidine in DNA + S-methyl-L-cysteinyl-[protein]</text>
        <dbReference type="Rhea" id="RHEA:53428"/>
        <dbReference type="Rhea" id="RHEA-COMP:10131"/>
        <dbReference type="Rhea" id="RHEA-COMP:10132"/>
        <dbReference type="Rhea" id="RHEA-COMP:13555"/>
        <dbReference type="Rhea" id="RHEA-COMP:13556"/>
        <dbReference type="ChEBI" id="CHEBI:29950"/>
        <dbReference type="ChEBI" id="CHEBI:82612"/>
        <dbReference type="ChEBI" id="CHEBI:137386"/>
        <dbReference type="ChEBI" id="CHEBI:137387"/>
        <dbReference type="EC" id="2.1.1.63"/>
    </reaction>
</comment>
<dbReference type="InterPro" id="IPR001497">
    <property type="entry name" value="MethylDNA_cys_MeTrfase_AS"/>
</dbReference>
<reference evidence="10 11" key="1">
    <citation type="journal article" name="Front. Microbiol.">
        <title>Sugar Metabolism of the First Thermophilic Planctomycete Thermogutta terrifontis: Comparative Genomic and Transcriptomic Approaches.</title>
        <authorList>
            <person name="Elcheninov A.G."/>
            <person name="Menzel P."/>
            <person name="Gudbergsdottir S.R."/>
            <person name="Slesarev A.I."/>
            <person name="Kadnikov V.V."/>
            <person name="Krogh A."/>
            <person name="Bonch-Osmolovskaya E.A."/>
            <person name="Peng X."/>
            <person name="Kublanov I.V."/>
        </authorList>
    </citation>
    <scope>NUCLEOTIDE SEQUENCE [LARGE SCALE GENOMIC DNA]</scope>
    <source>
        <strain evidence="10 11">R1</strain>
    </source>
</reference>
<name>A0A286RKU1_9BACT</name>
<dbReference type="InterPro" id="IPR036388">
    <property type="entry name" value="WH-like_DNA-bd_sf"/>
</dbReference>
<keyword evidence="11" id="KW-1185">Reference proteome</keyword>
<comment type="similarity">
    <text evidence="2">Belongs to the MGMT family.</text>
</comment>
<keyword evidence="4 10" id="KW-0489">Methyltransferase</keyword>
<dbReference type="AlphaFoldDB" id="A0A286RKU1"/>
<protein>
    <recommendedName>
        <fullName evidence="3">methylated-DNA--[protein]-cysteine S-methyltransferase</fullName>
        <ecNumber evidence="3">2.1.1.63</ecNumber>
    </recommendedName>
</protein>